<keyword evidence="5" id="KW-1185">Reference proteome</keyword>
<evidence type="ECO:0000256" key="2">
    <source>
        <dbReference type="SAM" id="SignalP"/>
    </source>
</evidence>
<dbReference type="AlphaFoldDB" id="A0A9W8LUJ1"/>
<protein>
    <recommendedName>
        <fullName evidence="3">DUF7137 domain-containing protein</fullName>
    </recommendedName>
</protein>
<proteinExistence type="predicted"/>
<organism evidence="4 5">
    <name type="scientific">Coemansia guatemalensis</name>
    <dbReference type="NCBI Taxonomy" id="2761395"/>
    <lineage>
        <taxon>Eukaryota</taxon>
        <taxon>Fungi</taxon>
        <taxon>Fungi incertae sedis</taxon>
        <taxon>Zoopagomycota</taxon>
        <taxon>Kickxellomycotina</taxon>
        <taxon>Kickxellomycetes</taxon>
        <taxon>Kickxellales</taxon>
        <taxon>Kickxellaceae</taxon>
        <taxon>Coemansia</taxon>
    </lineage>
</organism>
<dbReference type="Pfam" id="PF23585">
    <property type="entry name" value="DUF7137"/>
    <property type="match status" value="1"/>
</dbReference>
<feature type="compositionally biased region" description="Basic and acidic residues" evidence="1">
    <location>
        <begin position="70"/>
        <end position="84"/>
    </location>
</feature>
<feature type="domain" description="DUF7137" evidence="3">
    <location>
        <begin position="168"/>
        <end position="297"/>
    </location>
</feature>
<feature type="compositionally biased region" description="Acidic residues" evidence="1">
    <location>
        <begin position="135"/>
        <end position="149"/>
    </location>
</feature>
<accession>A0A9W8LUJ1</accession>
<dbReference type="Proteomes" id="UP001140094">
    <property type="component" value="Unassembled WGS sequence"/>
</dbReference>
<feature type="compositionally biased region" description="Basic and acidic residues" evidence="1">
    <location>
        <begin position="150"/>
        <end position="165"/>
    </location>
</feature>
<sequence>MRFQTVLCMALAAVAVAADGEFEEMRNLNLAAAPSNTLQGQNSGGQAHGGGNKQALADKDKNGHANANPHDAHDAGKHNSKDAKAPTPSSSAAKSNANEHGKDAHPSAKHGADDDGGDKKSQRKEPTKTHKSEDKEDDDDDDDDAGDEEAERKYRERAKADKDAGRMPGRMKMVVPPRTVHTPLFELDSVVELQWEYDKNVVEVPEKLMISVQLPKDPHADPGTKPVLYDIAVNVTGKQKKFFWDTKNDIPEGVGMREGSGYTMYFYDGDIGFRMSDVVPAGYLIKYAMPFAFYISRYERTNDGVPRNYNPNSAARPAPLFRLTMALILAAVTSLHFWS</sequence>
<evidence type="ECO:0000259" key="3">
    <source>
        <dbReference type="Pfam" id="PF23585"/>
    </source>
</evidence>
<evidence type="ECO:0000313" key="4">
    <source>
        <dbReference type="EMBL" id="KAJ2804242.1"/>
    </source>
</evidence>
<feature type="compositionally biased region" description="Gly residues" evidence="1">
    <location>
        <begin position="42"/>
        <end position="52"/>
    </location>
</feature>
<evidence type="ECO:0000313" key="5">
    <source>
        <dbReference type="Proteomes" id="UP001140094"/>
    </source>
</evidence>
<reference evidence="4" key="1">
    <citation type="submission" date="2022-07" db="EMBL/GenBank/DDBJ databases">
        <title>Phylogenomic reconstructions and comparative analyses of Kickxellomycotina fungi.</title>
        <authorList>
            <person name="Reynolds N.K."/>
            <person name="Stajich J.E."/>
            <person name="Barry K."/>
            <person name="Grigoriev I.V."/>
            <person name="Crous P."/>
            <person name="Smith M.E."/>
        </authorList>
    </citation>
    <scope>NUCLEOTIDE SEQUENCE</scope>
    <source>
        <strain evidence="4">NRRL 1565</strain>
    </source>
</reference>
<name>A0A9W8LUJ1_9FUNG</name>
<evidence type="ECO:0000256" key="1">
    <source>
        <dbReference type="SAM" id="MobiDB-lite"/>
    </source>
</evidence>
<feature type="signal peptide" evidence="2">
    <location>
        <begin position="1"/>
        <end position="17"/>
    </location>
</feature>
<feature type="compositionally biased region" description="Basic and acidic residues" evidence="1">
    <location>
        <begin position="97"/>
        <end position="134"/>
    </location>
</feature>
<feature type="chain" id="PRO_5040741831" description="DUF7137 domain-containing protein" evidence="2">
    <location>
        <begin position="18"/>
        <end position="339"/>
    </location>
</feature>
<keyword evidence="2" id="KW-0732">Signal</keyword>
<dbReference type="EMBL" id="JANBUO010000422">
    <property type="protein sequence ID" value="KAJ2804242.1"/>
    <property type="molecule type" value="Genomic_DNA"/>
</dbReference>
<comment type="caution">
    <text evidence="4">The sequence shown here is derived from an EMBL/GenBank/DDBJ whole genome shotgun (WGS) entry which is preliminary data.</text>
</comment>
<dbReference type="OrthoDB" id="2435509at2759"/>
<dbReference type="InterPro" id="IPR055561">
    <property type="entry name" value="DUF7137"/>
</dbReference>
<feature type="compositionally biased region" description="Low complexity" evidence="1">
    <location>
        <begin position="85"/>
        <end position="96"/>
    </location>
</feature>
<gene>
    <name evidence="4" type="ORF">H4R20_002583</name>
</gene>
<feature type="region of interest" description="Disordered" evidence="1">
    <location>
        <begin position="36"/>
        <end position="170"/>
    </location>
</feature>